<dbReference type="AlphaFoldDB" id="A0A344L6A0"/>
<evidence type="ECO:0000313" key="1">
    <source>
        <dbReference type="EMBL" id="AXB43574.1"/>
    </source>
</evidence>
<protein>
    <submittedName>
        <fullName evidence="1">DNA alkylation repair protein</fullName>
    </submittedName>
</protein>
<dbReference type="InterPro" id="IPR014825">
    <property type="entry name" value="DNA_alkylation"/>
</dbReference>
<organism evidence="1 2">
    <name type="scientific">Amycolatopsis albispora</name>
    <dbReference type="NCBI Taxonomy" id="1804986"/>
    <lineage>
        <taxon>Bacteria</taxon>
        <taxon>Bacillati</taxon>
        <taxon>Actinomycetota</taxon>
        <taxon>Actinomycetes</taxon>
        <taxon>Pseudonocardiales</taxon>
        <taxon>Pseudonocardiaceae</taxon>
        <taxon>Amycolatopsis</taxon>
    </lineage>
</organism>
<dbReference type="Gene3D" id="1.25.10.90">
    <property type="match status" value="1"/>
</dbReference>
<dbReference type="PANTHER" id="PTHR34070">
    <property type="entry name" value="ARMADILLO-TYPE FOLD"/>
    <property type="match status" value="1"/>
</dbReference>
<dbReference type="OrthoDB" id="9775346at2"/>
<dbReference type="RefSeq" id="WP_113692811.1">
    <property type="nucleotide sequence ID" value="NZ_CP015163.1"/>
</dbReference>
<sequence>MTAELVAAARAGLAELADAGKAPQMQRYMKSAMPFRGVPAPARRKLANRLFRAYPLADVAEFTAVTRQLWREAGYREERYLAIDLTGHGAYRGWQSPGLLELYEELIVTGAWWDYVDEVAIRRIGPLLRTDPGVLKPVLLDWAADEDHWRRRTAIICQIGAKSATDTGLLTQAIEASIGEPDFFLRKAIGWALRELAKTDPDWVLAFAENHGDLSPLSRREALKNLKN</sequence>
<keyword evidence="2" id="KW-1185">Reference proteome</keyword>
<dbReference type="CDD" id="cd07064">
    <property type="entry name" value="AlkD_like_1"/>
    <property type="match status" value="1"/>
</dbReference>
<dbReference type="SUPFAM" id="SSF48371">
    <property type="entry name" value="ARM repeat"/>
    <property type="match status" value="1"/>
</dbReference>
<dbReference type="PANTHER" id="PTHR34070:SF1">
    <property type="entry name" value="DNA ALKYLATION REPAIR PROTEIN"/>
    <property type="match status" value="1"/>
</dbReference>
<dbReference type="KEGG" id="aab:A4R43_14340"/>
<dbReference type="Pfam" id="PF08713">
    <property type="entry name" value="DNA_alkylation"/>
    <property type="match status" value="1"/>
</dbReference>
<name>A0A344L6A0_9PSEU</name>
<dbReference type="EMBL" id="CP015163">
    <property type="protein sequence ID" value="AXB43574.1"/>
    <property type="molecule type" value="Genomic_DNA"/>
</dbReference>
<reference evidence="1 2" key="1">
    <citation type="submission" date="2016-04" db="EMBL/GenBank/DDBJ databases">
        <title>Complete genome sequence and analysis of deep-sea sediment isolate, Amycolatopsis sp. WP1.</title>
        <authorList>
            <person name="Wang H."/>
            <person name="Chen S."/>
            <person name="Wu Q."/>
        </authorList>
    </citation>
    <scope>NUCLEOTIDE SEQUENCE [LARGE SCALE GENOMIC DNA]</scope>
    <source>
        <strain evidence="1 2">WP1</strain>
    </source>
</reference>
<dbReference type="InterPro" id="IPR016024">
    <property type="entry name" value="ARM-type_fold"/>
</dbReference>
<proteinExistence type="predicted"/>
<dbReference type="Proteomes" id="UP000250434">
    <property type="component" value="Chromosome"/>
</dbReference>
<gene>
    <name evidence="1" type="ORF">A4R43_14340</name>
</gene>
<evidence type="ECO:0000313" key="2">
    <source>
        <dbReference type="Proteomes" id="UP000250434"/>
    </source>
</evidence>
<accession>A0A344L6A0</accession>